<evidence type="ECO:0000256" key="6">
    <source>
        <dbReference type="ARBA" id="ARBA00029555"/>
    </source>
</evidence>
<feature type="region of interest" description="Disordered" evidence="8">
    <location>
        <begin position="742"/>
        <end position="770"/>
    </location>
</feature>
<evidence type="ECO:0000256" key="2">
    <source>
        <dbReference type="ARBA" id="ARBA00022490"/>
    </source>
</evidence>
<dbReference type="PANTHER" id="PTHR22455:SF10">
    <property type="entry name" value="CILIA- AND FLAGELLA-ASSOCIATED PROTEIN 91"/>
    <property type="match status" value="1"/>
</dbReference>
<dbReference type="Proteomes" id="UP000316759">
    <property type="component" value="Unassembled WGS sequence"/>
</dbReference>
<protein>
    <recommendedName>
        <fullName evidence="6">Cilia- and flagella-associated protein 91</fullName>
    </recommendedName>
</protein>
<keyword evidence="4" id="KW-0966">Cell projection</keyword>
<feature type="domain" description="CFAP91" evidence="9">
    <location>
        <begin position="165"/>
        <end position="321"/>
    </location>
</feature>
<comment type="similarity">
    <text evidence="5">Belongs to the CFAP91 family.</text>
</comment>
<feature type="compositionally biased region" description="Basic and acidic residues" evidence="8">
    <location>
        <begin position="761"/>
        <end position="770"/>
    </location>
</feature>
<reference evidence="10 11" key="1">
    <citation type="submission" date="2019-04" db="EMBL/GenBank/DDBJ databases">
        <title>Annotation for the trematode Fasciola gigantica.</title>
        <authorList>
            <person name="Choi Y.-J."/>
        </authorList>
    </citation>
    <scope>NUCLEOTIDE SEQUENCE [LARGE SCALE GENOMIC DNA]</scope>
    <source>
        <strain evidence="10">Uganda_cow_1</strain>
    </source>
</reference>
<proteinExistence type="inferred from homology"/>
<evidence type="ECO:0000256" key="8">
    <source>
        <dbReference type="SAM" id="MobiDB-lite"/>
    </source>
</evidence>
<dbReference type="GO" id="GO:0005930">
    <property type="term" value="C:axoneme"/>
    <property type="evidence" value="ECO:0007669"/>
    <property type="project" value="UniProtKB-SubCell"/>
</dbReference>
<evidence type="ECO:0000256" key="1">
    <source>
        <dbReference type="ARBA" id="ARBA00004430"/>
    </source>
</evidence>
<evidence type="ECO:0000313" key="10">
    <source>
        <dbReference type="EMBL" id="TPP60887.1"/>
    </source>
</evidence>
<keyword evidence="7" id="KW-0175">Coiled coil</keyword>
<comment type="caution">
    <text evidence="10">The sequence shown here is derived from an EMBL/GenBank/DDBJ whole genome shotgun (WGS) entry which is preliminary data.</text>
</comment>
<dbReference type="Pfam" id="PF14738">
    <property type="entry name" value="CFAP91"/>
    <property type="match status" value="1"/>
</dbReference>
<evidence type="ECO:0000256" key="4">
    <source>
        <dbReference type="ARBA" id="ARBA00023273"/>
    </source>
</evidence>
<accession>A0A504YSG2</accession>
<keyword evidence="3" id="KW-0206">Cytoskeleton</keyword>
<dbReference type="OrthoDB" id="567787at2759"/>
<keyword evidence="11" id="KW-1185">Reference proteome</keyword>
<evidence type="ECO:0000313" key="11">
    <source>
        <dbReference type="Proteomes" id="UP000316759"/>
    </source>
</evidence>
<keyword evidence="2" id="KW-0963">Cytoplasm</keyword>
<comment type="subcellular location">
    <subcellularLocation>
        <location evidence="1">Cytoplasm</location>
        <location evidence="1">Cytoskeleton</location>
        <location evidence="1">Cilium axoneme</location>
    </subcellularLocation>
</comment>
<dbReference type="AlphaFoldDB" id="A0A504YSG2"/>
<dbReference type="InterPro" id="IPR032840">
    <property type="entry name" value="CFAP91_dom"/>
</dbReference>
<gene>
    <name evidence="10" type="ORF">FGIG_06772</name>
</gene>
<feature type="coiled-coil region" evidence="7">
    <location>
        <begin position="496"/>
        <end position="523"/>
    </location>
</feature>
<organism evidence="10 11">
    <name type="scientific">Fasciola gigantica</name>
    <name type="common">Giant liver fluke</name>
    <dbReference type="NCBI Taxonomy" id="46835"/>
    <lineage>
        <taxon>Eukaryota</taxon>
        <taxon>Metazoa</taxon>
        <taxon>Spiralia</taxon>
        <taxon>Lophotrochozoa</taxon>
        <taxon>Platyhelminthes</taxon>
        <taxon>Trematoda</taxon>
        <taxon>Digenea</taxon>
        <taxon>Plagiorchiida</taxon>
        <taxon>Echinostomata</taxon>
        <taxon>Echinostomatoidea</taxon>
        <taxon>Fasciolidae</taxon>
        <taxon>Fasciola</taxon>
    </lineage>
</organism>
<dbReference type="STRING" id="46835.A0A504YSG2"/>
<evidence type="ECO:0000259" key="9">
    <source>
        <dbReference type="Pfam" id="PF14738"/>
    </source>
</evidence>
<evidence type="ECO:0000256" key="3">
    <source>
        <dbReference type="ARBA" id="ARBA00023212"/>
    </source>
</evidence>
<evidence type="ECO:0000256" key="7">
    <source>
        <dbReference type="SAM" id="Coils"/>
    </source>
</evidence>
<sequence length="770" mass="89543">MTHRRGSVMVKERQHDYLYDPVYTLSGIRDHERAMRKSVTQLGRLEKLFNFNNLFSEISLYKPFIWQLNPKDPVPDHVNRQFNAQDVCNDLLKRMIRGNESFGDPRDVIRRERAKFFNHYRAHSGKFPDNDMVQVDMAIETLGHGRLITTEPIGMHGPTFVSRAIQTVYRDSEAQTDPYTPPYVVNVGETPEVLTLATLGYGRGLPAGLHDVEMIERARERRKIENSLEPYSEIAYDPKRVERRRKILQDLELREWHFREQEVEALQEVRMKVLVQLLRKREEHEQEAASRRLDRMWEERCAAKEAQCKKIQHQFVTAIRKLMRKRLAERHVLREKGRDVICDYSDPSSRAFAPLTRLGVFPDRASEANVVKSFYLNTYEGLLELEQSLPASCLKTNIKIEPIQMYTKEGYLRGEFRNQQELAKLQQYLDGALNPKIRARRKPRFLEKIERAPPRPATPSITPPKDESVLERELAAIILQQLIRGRAIQTQMYEAKEKHKELIEELRSTHALLEDEIAEKRRQKRLILSTQNQHAELLHRDNEMDNILGQFECGSLADMLDFLSKELDRLIEERRIHALVLLAERHRRMREAEESGNRQREERRRREQDEVFKQLVKVHQDTVDGYLASVAGVAIDTTADTIAQREVDELARQVDIIACDMEVNRDAKRSELIAADLVHNFLIPEVNRRSYQAALEKCQRPLLLAAHREIWGPAHSAAEIEPLPKNEESFRLDVSTMTSDHADVTLSKPSFTEHTGPTEVVDAHNTIDGD</sequence>
<dbReference type="EMBL" id="SUNJ01008862">
    <property type="protein sequence ID" value="TPP60887.1"/>
    <property type="molecule type" value="Genomic_DNA"/>
</dbReference>
<dbReference type="InterPro" id="IPR026720">
    <property type="entry name" value="CFAP91"/>
</dbReference>
<dbReference type="PANTHER" id="PTHR22455">
    <property type="entry name" value="CILIA- AND FLAGELLA-ASSOCIATED PROTEIN 91"/>
    <property type="match status" value="1"/>
</dbReference>
<name>A0A504YSG2_FASGI</name>
<evidence type="ECO:0000256" key="5">
    <source>
        <dbReference type="ARBA" id="ARBA00029468"/>
    </source>
</evidence>